<keyword evidence="3" id="KW-1185">Reference proteome</keyword>
<feature type="region of interest" description="Disordered" evidence="1">
    <location>
        <begin position="94"/>
        <end position="113"/>
    </location>
</feature>
<proteinExistence type="predicted"/>
<gene>
    <name evidence="2" type="ORF">TW77_14225</name>
</gene>
<evidence type="ECO:0000256" key="1">
    <source>
        <dbReference type="SAM" id="MobiDB-lite"/>
    </source>
</evidence>
<accession>A0A0F4QK47</accession>
<reference evidence="2 3" key="1">
    <citation type="journal article" date="2015" name="BMC Genomics">
        <title>Genome mining reveals unlocked bioactive potential of marine Gram-negative bacteria.</title>
        <authorList>
            <person name="Machado H."/>
            <person name="Sonnenschein E.C."/>
            <person name="Melchiorsen J."/>
            <person name="Gram L."/>
        </authorList>
    </citation>
    <scope>NUCLEOTIDE SEQUENCE [LARGE SCALE GENOMIC DNA]</scope>
    <source>
        <strain evidence="2 3">S2471</strain>
    </source>
</reference>
<evidence type="ECO:0000313" key="3">
    <source>
        <dbReference type="Proteomes" id="UP000033452"/>
    </source>
</evidence>
<dbReference type="Proteomes" id="UP000033452">
    <property type="component" value="Unassembled WGS sequence"/>
</dbReference>
<sequence>MFLLVLTALVLLLMIGLMIGACIQGMQLHGPEQKVQDFFMRFRAEEDTKQELYDTAYRIVMDLGEALDEKDIIAQCDAVRSAHDRARAFRARATDQPIPESVSTPGHGLKVVK</sequence>
<dbReference type="EMBL" id="JXYA01000031">
    <property type="protein sequence ID" value="KJZ07996.1"/>
    <property type="molecule type" value="Genomic_DNA"/>
</dbReference>
<dbReference type="OrthoDB" id="6293585at2"/>
<comment type="caution">
    <text evidence="2">The sequence shown here is derived from an EMBL/GenBank/DDBJ whole genome shotgun (WGS) entry which is preliminary data.</text>
</comment>
<organism evidence="2 3">
    <name type="scientific">Pseudoalteromonas rubra</name>
    <dbReference type="NCBI Taxonomy" id="43658"/>
    <lineage>
        <taxon>Bacteria</taxon>
        <taxon>Pseudomonadati</taxon>
        <taxon>Pseudomonadota</taxon>
        <taxon>Gammaproteobacteria</taxon>
        <taxon>Alteromonadales</taxon>
        <taxon>Pseudoalteromonadaceae</taxon>
        <taxon>Pseudoalteromonas</taxon>
    </lineage>
</organism>
<protein>
    <recommendedName>
        <fullName evidence="4">DUF1043 domain-containing protein</fullName>
    </recommendedName>
</protein>
<evidence type="ECO:0008006" key="4">
    <source>
        <dbReference type="Google" id="ProtNLM"/>
    </source>
</evidence>
<dbReference type="RefSeq" id="WP_046005636.1">
    <property type="nucleotide sequence ID" value="NZ_JXYA01000031.1"/>
</dbReference>
<evidence type="ECO:0000313" key="2">
    <source>
        <dbReference type="EMBL" id="KJZ07996.1"/>
    </source>
</evidence>
<name>A0A0F4QK47_9GAMM</name>
<dbReference type="PATRIC" id="fig|43658.5.peg.3008"/>
<dbReference type="AlphaFoldDB" id="A0A0F4QK47"/>